<evidence type="ECO:0000313" key="3">
    <source>
        <dbReference type="Proteomes" id="UP000283295"/>
    </source>
</evidence>
<evidence type="ECO:0000313" key="2">
    <source>
        <dbReference type="EMBL" id="RGS43529.1"/>
    </source>
</evidence>
<reference evidence="2 3" key="1">
    <citation type="submission" date="2018-08" db="EMBL/GenBank/DDBJ databases">
        <title>A genome reference for cultivated species of the human gut microbiota.</title>
        <authorList>
            <person name="Zou Y."/>
            <person name="Xue W."/>
            <person name="Luo G."/>
        </authorList>
    </citation>
    <scope>NUCLEOTIDE SEQUENCE [LARGE SCALE GENOMIC DNA]</scope>
    <source>
        <strain evidence="2 3">AF22-21</strain>
    </source>
</reference>
<sequence>MKEGIFITKISFKIDGEPKGKGRPRFGKGSTYTPTETKDYEHKLVGATRRSAVASGSLRVMQSV</sequence>
<dbReference type="EMBL" id="QRVK01000006">
    <property type="protein sequence ID" value="RGS43529.1"/>
    <property type="molecule type" value="Genomic_DNA"/>
</dbReference>
<dbReference type="AlphaFoldDB" id="A0A3R5WSI7"/>
<name>A0A3R5WSI7_9FIRM</name>
<feature type="region of interest" description="Disordered" evidence="1">
    <location>
        <begin position="16"/>
        <end position="35"/>
    </location>
</feature>
<proteinExistence type="predicted"/>
<comment type="caution">
    <text evidence="2">The sequence shown here is derived from an EMBL/GenBank/DDBJ whole genome shotgun (WGS) entry which is preliminary data.</text>
</comment>
<accession>A0A3R5WSI7</accession>
<gene>
    <name evidence="2" type="ORF">DWX94_04215</name>
</gene>
<dbReference type="Proteomes" id="UP000283295">
    <property type="component" value="Unassembled WGS sequence"/>
</dbReference>
<evidence type="ECO:0000256" key="1">
    <source>
        <dbReference type="SAM" id="MobiDB-lite"/>
    </source>
</evidence>
<organism evidence="2 3">
    <name type="scientific">Coprococcus eutactus</name>
    <dbReference type="NCBI Taxonomy" id="33043"/>
    <lineage>
        <taxon>Bacteria</taxon>
        <taxon>Bacillati</taxon>
        <taxon>Bacillota</taxon>
        <taxon>Clostridia</taxon>
        <taxon>Lachnospirales</taxon>
        <taxon>Lachnospiraceae</taxon>
        <taxon>Coprococcus</taxon>
    </lineage>
</organism>
<protein>
    <submittedName>
        <fullName evidence="2">Uncharacterized protein</fullName>
    </submittedName>
</protein>